<proteinExistence type="predicted"/>
<dbReference type="RefSeq" id="WP_140883763.1">
    <property type="nucleotide sequence ID" value="NZ_RCZP01000011.1"/>
</dbReference>
<organism evidence="2 3">
    <name type="scientific">Muricoccus nepalensis</name>
    <dbReference type="NCBI Taxonomy" id="1854500"/>
    <lineage>
        <taxon>Bacteria</taxon>
        <taxon>Pseudomonadati</taxon>
        <taxon>Pseudomonadota</taxon>
        <taxon>Alphaproteobacteria</taxon>
        <taxon>Acetobacterales</taxon>
        <taxon>Roseomonadaceae</taxon>
        <taxon>Muricoccus</taxon>
    </lineage>
</organism>
<dbReference type="AlphaFoldDB" id="A0A502G237"/>
<gene>
    <name evidence="2" type="ORF">EAH89_13125</name>
</gene>
<accession>A0A502G237</accession>
<keyword evidence="1" id="KW-1133">Transmembrane helix</keyword>
<dbReference type="Proteomes" id="UP000317078">
    <property type="component" value="Unassembled WGS sequence"/>
</dbReference>
<keyword evidence="1" id="KW-0472">Membrane</keyword>
<dbReference type="EMBL" id="RCZP01000011">
    <property type="protein sequence ID" value="TPG55879.1"/>
    <property type="molecule type" value="Genomic_DNA"/>
</dbReference>
<dbReference type="OrthoDB" id="7743649at2"/>
<feature type="transmembrane region" description="Helical" evidence="1">
    <location>
        <begin position="83"/>
        <end position="102"/>
    </location>
</feature>
<comment type="caution">
    <text evidence="2">The sequence shown here is derived from an EMBL/GenBank/DDBJ whole genome shotgun (WGS) entry which is preliminary data.</text>
</comment>
<reference evidence="2 3" key="1">
    <citation type="journal article" date="2019" name="Environ. Microbiol.">
        <title>Species interactions and distinct microbial communities in high Arctic permafrost affected cryosols are associated with the CH4 and CO2 gas fluxes.</title>
        <authorList>
            <person name="Altshuler I."/>
            <person name="Hamel J."/>
            <person name="Turney S."/>
            <person name="Magnuson E."/>
            <person name="Levesque R."/>
            <person name="Greer C."/>
            <person name="Whyte L.G."/>
        </authorList>
    </citation>
    <scope>NUCLEOTIDE SEQUENCE [LARGE SCALE GENOMIC DNA]</scope>
    <source>
        <strain evidence="2 3">S9.3B</strain>
    </source>
</reference>
<evidence type="ECO:0000313" key="2">
    <source>
        <dbReference type="EMBL" id="TPG55879.1"/>
    </source>
</evidence>
<sequence length="182" mass="18658">MTIEAPAEPRTIREVVGLFDTYPALERAVDELLTSGFARCELSLLAEAGAASGKTSVELADDPAAPRTDHFCTEALGNAEGSLIGGFAIIPAMSGGGVAAAAGATTLAAAGVAAATGGVGAVLGTLLAVMLARRRATDQAQQTVEGGQLLWVRTRSPELERRALDILERNAAHHVHAHDLPV</sequence>
<feature type="transmembrane region" description="Helical" evidence="1">
    <location>
        <begin position="108"/>
        <end position="132"/>
    </location>
</feature>
<keyword evidence="1" id="KW-0812">Transmembrane</keyword>
<evidence type="ECO:0000313" key="3">
    <source>
        <dbReference type="Proteomes" id="UP000317078"/>
    </source>
</evidence>
<evidence type="ECO:0000256" key="1">
    <source>
        <dbReference type="SAM" id="Phobius"/>
    </source>
</evidence>
<keyword evidence="3" id="KW-1185">Reference proteome</keyword>
<name>A0A502G237_9PROT</name>
<evidence type="ECO:0008006" key="4">
    <source>
        <dbReference type="Google" id="ProtNLM"/>
    </source>
</evidence>
<protein>
    <recommendedName>
        <fullName evidence="4">DUF1269 domain-containing protein</fullName>
    </recommendedName>
</protein>